<evidence type="ECO:0000313" key="4">
    <source>
        <dbReference type="EMBL" id="KAJ0397900.1"/>
    </source>
</evidence>
<dbReference type="InterPro" id="IPR052942">
    <property type="entry name" value="LPS_cholinephosphotransferase"/>
</dbReference>
<gene>
    <name evidence="4" type="ORF">P43SY_002408</name>
</gene>
<evidence type="ECO:0000256" key="1">
    <source>
        <dbReference type="SAM" id="MobiDB-lite"/>
    </source>
</evidence>
<reference evidence="4" key="1">
    <citation type="submission" date="2021-12" db="EMBL/GenBank/DDBJ databases">
        <title>Prjna785345.</title>
        <authorList>
            <person name="Rujirawat T."/>
            <person name="Krajaejun T."/>
        </authorList>
    </citation>
    <scope>NUCLEOTIDE SEQUENCE</scope>
    <source>
        <strain evidence="4">Pi057C3</strain>
    </source>
</reference>
<dbReference type="AlphaFoldDB" id="A0AAD5LE98"/>
<protein>
    <recommendedName>
        <fullName evidence="3">LicD/FKTN/FKRP nucleotidyltransferase domain-containing protein</fullName>
    </recommendedName>
</protein>
<evidence type="ECO:0000259" key="3">
    <source>
        <dbReference type="Pfam" id="PF04991"/>
    </source>
</evidence>
<keyword evidence="2" id="KW-0812">Transmembrane</keyword>
<evidence type="ECO:0000313" key="5">
    <source>
        <dbReference type="Proteomes" id="UP001209570"/>
    </source>
</evidence>
<sequence length="286" mass="32462">MERDGRSTGRLRPPLPLHHDHDAASRCRRSAAAAWKRALRRPDRLLWLVIGVSLSSVAVLLLWAQRPRWRCVATEDHVDERFFDASRCVTQAQRHARLVELVRAMSVLLESAQIDYWLDSGTLLGQFRDRTVIAWDTDADFGITSAGYATLRDTIEPLPVPAGYELQILESLRYGGGGDDDTYARDLHIPVRLVDTTFGFYVDVFVFEESVVGGVAVLSVEPSSSWNACAHCLRVDTHRAWLVIPKSYVFPLLACDFADFRVLCPAQRTRYLEHLYGRDFRVPQHP</sequence>
<dbReference type="PANTHER" id="PTHR43404">
    <property type="entry name" value="LIPOPOLYSACCHARIDE CHOLINEPHOSPHOTRANSFERASE LICD"/>
    <property type="match status" value="1"/>
</dbReference>
<accession>A0AAD5LE98</accession>
<keyword evidence="5" id="KW-1185">Reference proteome</keyword>
<dbReference type="EMBL" id="JAKCXM010000234">
    <property type="protein sequence ID" value="KAJ0397900.1"/>
    <property type="molecule type" value="Genomic_DNA"/>
</dbReference>
<name>A0AAD5LE98_PYTIN</name>
<feature type="region of interest" description="Disordered" evidence="1">
    <location>
        <begin position="1"/>
        <end position="22"/>
    </location>
</feature>
<feature type="domain" description="LicD/FKTN/FKRP nucleotidyltransferase" evidence="3">
    <location>
        <begin position="112"/>
        <end position="156"/>
    </location>
</feature>
<dbReference type="Proteomes" id="UP001209570">
    <property type="component" value="Unassembled WGS sequence"/>
</dbReference>
<dbReference type="PANTHER" id="PTHR43404:SF1">
    <property type="entry name" value="MNN4P"/>
    <property type="match status" value="1"/>
</dbReference>
<dbReference type="GO" id="GO:0009100">
    <property type="term" value="P:glycoprotein metabolic process"/>
    <property type="evidence" value="ECO:0007669"/>
    <property type="project" value="UniProtKB-ARBA"/>
</dbReference>
<dbReference type="InterPro" id="IPR007074">
    <property type="entry name" value="LicD/FKTN/FKRP_NTP_transf"/>
</dbReference>
<evidence type="ECO:0000256" key="2">
    <source>
        <dbReference type="SAM" id="Phobius"/>
    </source>
</evidence>
<feature type="transmembrane region" description="Helical" evidence="2">
    <location>
        <begin position="45"/>
        <end position="64"/>
    </location>
</feature>
<keyword evidence="2" id="KW-1133">Transmembrane helix</keyword>
<keyword evidence="2" id="KW-0472">Membrane</keyword>
<dbReference type="Pfam" id="PF04991">
    <property type="entry name" value="LicD"/>
    <property type="match status" value="1"/>
</dbReference>
<comment type="caution">
    <text evidence="4">The sequence shown here is derived from an EMBL/GenBank/DDBJ whole genome shotgun (WGS) entry which is preliminary data.</text>
</comment>
<organism evidence="4 5">
    <name type="scientific">Pythium insidiosum</name>
    <name type="common">Pythiosis disease agent</name>
    <dbReference type="NCBI Taxonomy" id="114742"/>
    <lineage>
        <taxon>Eukaryota</taxon>
        <taxon>Sar</taxon>
        <taxon>Stramenopiles</taxon>
        <taxon>Oomycota</taxon>
        <taxon>Peronosporomycetes</taxon>
        <taxon>Pythiales</taxon>
        <taxon>Pythiaceae</taxon>
        <taxon>Pythium</taxon>
    </lineage>
</organism>
<proteinExistence type="predicted"/>